<dbReference type="RefSeq" id="WP_184624091.1">
    <property type="nucleotide sequence ID" value="NZ_JACHCC010000003.1"/>
</dbReference>
<accession>A0A7X0MHH7</accession>
<dbReference type="InterPro" id="IPR037523">
    <property type="entry name" value="VOC_core"/>
</dbReference>
<dbReference type="PANTHER" id="PTHR33993">
    <property type="entry name" value="GLYOXALASE-RELATED"/>
    <property type="match status" value="1"/>
</dbReference>
<sequence length="144" mass="15962">MLKNVETSKQLLRKIDEETNILTWFEIPVSDIERAKNFYETILALEMIKRIDGNDESVFFPYNPNVIQATSGRVTGVLSKSEENNPSSQGTLIYINASPAIQTVLDKVEQAGGKIITPKMQIPPGFIAVIMDSAGNRIGLHAEK</sequence>
<dbReference type="InterPro" id="IPR029068">
    <property type="entry name" value="Glyas_Bleomycin-R_OHBP_Dase"/>
</dbReference>
<dbReference type="InterPro" id="IPR052164">
    <property type="entry name" value="Anthracycline_SecMetBiosynth"/>
</dbReference>
<dbReference type="Pfam" id="PF00903">
    <property type="entry name" value="Glyoxalase"/>
    <property type="match status" value="1"/>
</dbReference>
<feature type="domain" description="VOC" evidence="1">
    <location>
        <begin position="21"/>
        <end position="143"/>
    </location>
</feature>
<dbReference type="AlphaFoldDB" id="A0A7X0MHH7"/>
<evidence type="ECO:0000313" key="3">
    <source>
        <dbReference type="Proteomes" id="UP000521017"/>
    </source>
</evidence>
<dbReference type="PANTHER" id="PTHR33993:SF2">
    <property type="entry name" value="VOC DOMAIN-CONTAINING PROTEIN"/>
    <property type="match status" value="1"/>
</dbReference>
<evidence type="ECO:0000259" key="1">
    <source>
        <dbReference type="PROSITE" id="PS51819"/>
    </source>
</evidence>
<dbReference type="Gene3D" id="3.10.180.10">
    <property type="entry name" value="2,3-Dihydroxybiphenyl 1,2-Dioxygenase, domain 1"/>
    <property type="match status" value="1"/>
</dbReference>
<name>A0A7X0MHH7_9SPHI</name>
<proteinExistence type="predicted"/>
<dbReference type="SUPFAM" id="SSF54593">
    <property type="entry name" value="Glyoxalase/Bleomycin resistance protein/Dihydroxybiphenyl dioxygenase"/>
    <property type="match status" value="1"/>
</dbReference>
<protein>
    <recommendedName>
        <fullName evidence="1">VOC domain-containing protein</fullName>
    </recommendedName>
</protein>
<reference evidence="2 3" key="1">
    <citation type="submission" date="2020-08" db="EMBL/GenBank/DDBJ databases">
        <title>Genomic Encyclopedia of Type Strains, Phase IV (KMG-V): Genome sequencing to study the core and pangenomes of soil and plant-associated prokaryotes.</title>
        <authorList>
            <person name="Whitman W."/>
        </authorList>
    </citation>
    <scope>NUCLEOTIDE SEQUENCE [LARGE SCALE GENOMIC DNA]</scope>
    <source>
        <strain evidence="2 3">M2T3</strain>
    </source>
</reference>
<dbReference type="CDD" id="cd07247">
    <property type="entry name" value="SgaA_N_like"/>
    <property type="match status" value="1"/>
</dbReference>
<dbReference type="PROSITE" id="PS51819">
    <property type="entry name" value="VOC"/>
    <property type="match status" value="1"/>
</dbReference>
<dbReference type="Proteomes" id="UP000521017">
    <property type="component" value="Unassembled WGS sequence"/>
</dbReference>
<gene>
    <name evidence="2" type="ORF">HDF25_001508</name>
</gene>
<evidence type="ECO:0000313" key="2">
    <source>
        <dbReference type="EMBL" id="MBB6499367.1"/>
    </source>
</evidence>
<organism evidence="2 3">
    <name type="scientific">Pedobacter cryoconitis</name>
    <dbReference type="NCBI Taxonomy" id="188932"/>
    <lineage>
        <taxon>Bacteria</taxon>
        <taxon>Pseudomonadati</taxon>
        <taxon>Bacteroidota</taxon>
        <taxon>Sphingobacteriia</taxon>
        <taxon>Sphingobacteriales</taxon>
        <taxon>Sphingobacteriaceae</taxon>
        <taxon>Pedobacter</taxon>
    </lineage>
</organism>
<dbReference type="EMBL" id="JACHCC010000003">
    <property type="protein sequence ID" value="MBB6499367.1"/>
    <property type="molecule type" value="Genomic_DNA"/>
</dbReference>
<dbReference type="InterPro" id="IPR004360">
    <property type="entry name" value="Glyas_Fos-R_dOase_dom"/>
</dbReference>
<comment type="caution">
    <text evidence="2">The sequence shown here is derived from an EMBL/GenBank/DDBJ whole genome shotgun (WGS) entry which is preliminary data.</text>
</comment>